<keyword evidence="6 8" id="KW-0648">Protein biosynthesis</keyword>
<dbReference type="PRINTS" id="PR00987">
    <property type="entry name" value="TRNASYNTHGLU"/>
</dbReference>
<dbReference type="GO" id="GO:0006424">
    <property type="term" value="P:glutamyl-tRNA aminoacylation"/>
    <property type="evidence" value="ECO:0007669"/>
    <property type="project" value="UniProtKB-UniRule"/>
</dbReference>
<comment type="subunit">
    <text evidence="8">Monomer.</text>
</comment>
<dbReference type="InterPro" id="IPR022861">
    <property type="entry name" value="Gln_tRNA_ligase_bac"/>
</dbReference>
<keyword evidence="5 8" id="KW-0067">ATP-binding</keyword>
<comment type="similarity">
    <text evidence="1 8 9">Belongs to the class-I aminoacyl-tRNA synthetase family.</text>
</comment>
<dbReference type="GO" id="GO:0005829">
    <property type="term" value="C:cytosol"/>
    <property type="evidence" value="ECO:0007669"/>
    <property type="project" value="TreeGrafter"/>
</dbReference>
<dbReference type="InterPro" id="IPR011035">
    <property type="entry name" value="Ribosomal_bL25/Gln-tRNA_synth"/>
</dbReference>
<dbReference type="FunFam" id="2.40.240.10:FF:000001">
    <property type="entry name" value="Glutamine--tRNA ligase"/>
    <property type="match status" value="1"/>
</dbReference>
<accession>A0A2A5BB09</accession>
<dbReference type="InterPro" id="IPR020058">
    <property type="entry name" value="Glu/Gln-tRNA-synth_Ib_cat-dom"/>
</dbReference>
<dbReference type="InterPro" id="IPR004514">
    <property type="entry name" value="Gln-tRNA-synth"/>
</dbReference>
<comment type="subcellular location">
    <subcellularLocation>
        <location evidence="8">Cytoplasm</location>
    </subcellularLocation>
</comment>
<feature type="binding site" evidence="8">
    <location>
        <position position="244"/>
    </location>
    <ligand>
        <name>ATP</name>
        <dbReference type="ChEBI" id="CHEBI:30616"/>
    </ligand>
</feature>
<evidence type="ECO:0000259" key="11">
    <source>
        <dbReference type="Pfam" id="PF03950"/>
    </source>
</evidence>
<dbReference type="HAMAP" id="MF_00126">
    <property type="entry name" value="Gln_tRNA_synth"/>
    <property type="match status" value="1"/>
</dbReference>
<dbReference type="InterPro" id="IPR020061">
    <property type="entry name" value="Glu_tRNA_lig_a-bdl"/>
</dbReference>
<protein>
    <recommendedName>
        <fullName evidence="8">Glutamine--tRNA ligase</fullName>
        <ecNumber evidence="8">6.1.1.18</ecNumber>
    </recommendedName>
    <alternativeName>
        <fullName evidence="8">Glutaminyl-tRNA synthetase</fullName>
        <shortName evidence="8">GlnRS</shortName>
    </alternativeName>
</protein>
<feature type="binding site" evidence="8">
    <location>
        <position position="225"/>
    </location>
    <ligand>
        <name>L-glutamine</name>
        <dbReference type="ChEBI" id="CHEBI:58359"/>
    </ligand>
</feature>
<keyword evidence="2 8" id="KW-0963">Cytoplasm</keyword>
<dbReference type="SUPFAM" id="SSF50715">
    <property type="entry name" value="Ribosomal protein L25-like"/>
    <property type="match status" value="1"/>
</dbReference>
<evidence type="ECO:0000256" key="2">
    <source>
        <dbReference type="ARBA" id="ARBA00022490"/>
    </source>
</evidence>
<feature type="binding site" evidence="8">
    <location>
        <begin position="48"/>
        <end position="50"/>
    </location>
    <ligand>
        <name>ATP</name>
        <dbReference type="ChEBI" id="CHEBI:30616"/>
    </ligand>
</feature>
<dbReference type="FunFam" id="3.40.50.620:FF:000037">
    <property type="entry name" value="Glutamine--tRNA ligase cytoplasmic"/>
    <property type="match status" value="1"/>
</dbReference>
<organism evidence="13 14">
    <name type="scientific">SAR86 cluster bacterium</name>
    <dbReference type="NCBI Taxonomy" id="2030880"/>
    <lineage>
        <taxon>Bacteria</taxon>
        <taxon>Pseudomonadati</taxon>
        <taxon>Pseudomonadota</taxon>
        <taxon>Gammaproteobacteria</taxon>
        <taxon>SAR86 cluster</taxon>
    </lineage>
</organism>
<evidence type="ECO:0000256" key="1">
    <source>
        <dbReference type="ARBA" id="ARBA00005594"/>
    </source>
</evidence>
<comment type="catalytic activity">
    <reaction evidence="8">
        <text>tRNA(Gln) + L-glutamine + ATP = L-glutaminyl-tRNA(Gln) + AMP + diphosphate</text>
        <dbReference type="Rhea" id="RHEA:20121"/>
        <dbReference type="Rhea" id="RHEA-COMP:9662"/>
        <dbReference type="Rhea" id="RHEA-COMP:9681"/>
        <dbReference type="ChEBI" id="CHEBI:30616"/>
        <dbReference type="ChEBI" id="CHEBI:33019"/>
        <dbReference type="ChEBI" id="CHEBI:58359"/>
        <dbReference type="ChEBI" id="CHEBI:78442"/>
        <dbReference type="ChEBI" id="CHEBI:78521"/>
        <dbReference type="ChEBI" id="CHEBI:456215"/>
        <dbReference type="EC" id="6.1.1.18"/>
    </reaction>
</comment>
<dbReference type="AlphaFoldDB" id="A0A2A5BB09"/>
<feature type="binding site" evidence="8">
    <location>
        <position position="80"/>
    </location>
    <ligand>
        <name>L-glutamine</name>
        <dbReference type="ChEBI" id="CHEBI:58359"/>
    </ligand>
</feature>
<name>A0A2A5BB09_9GAMM</name>
<sequence>MNDSHAGSKDGKDSSGNTITSNFIRHKVAQDLADNKHDGRVHTRFPPEPNGYLHIGHAKSICLNFTVAAENGGLCNLRFDDTNPAKESQEYVEGIKNNIQWLGFSWNGEVRYSSSYFSSLYDFAVQLIEGGKAYVCDLSADQAREYRGSLTEPGKNSPNRERTKEENLDLLGRMRAGEFEDGHCSLRAKIDMASPNMNMRDPVLYRIRHVEHHQTGRQWCIYPTYDYTHCISDAIEGITHSLCTLEFEDHRPLYDWILHALELNSLRAVSDLADSEATYVLPEQTEFAKLKLNYTMMGKRKLLEMVETNVVDGWDDPRMPTLAGMRRRGFTPASIRNFCESVGVTRSESVVDLGMLEHAIRDDLDKSAPRTMCVLNPLKVVITNLDEGHVEHISMANHPKDESMGRRDVPLTKEIFIDRADFEEEPPTGFKRLTGGGEVRLRGAYVIKCDKIVKDEQGNISELHCSADKDTLGKKPQGRKVKGVVHWVSVPEGVPVTVRLYDRLFNVENPESKDIEDYRQCLNPDSLIVLENCVLEPSAANTDASLNFQFEREGYFCRDEIDSSNDKLVFNRTITLRDSWSS</sequence>
<dbReference type="PANTHER" id="PTHR43097">
    <property type="entry name" value="GLUTAMINE-TRNA LIGASE"/>
    <property type="match status" value="1"/>
</dbReference>
<feature type="domain" description="Glutamyl/glutaminyl-tRNA synthetase class Ib anti-codon binding" evidence="11">
    <location>
        <begin position="368"/>
        <end position="467"/>
    </location>
</feature>
<dbReference type="Pfam" id="PF00749">
    <property type="entry name" value="tRNA-synt_1c"/>
    <property type="match status" value="1"/>
</dbReference>
<dbReference type="NCBIfam" id="NF011291">
    <property type="entry name" value="PRK14703.1"/>
    <property type="match status" value="1"/>
</dbReference>
<comment type="caution">
    <text evidence="8">Lacks conserved residue(s) required for the propagation of feature annotation.</text>
</comment>
<keyword evidence="4 8" id="KW-0547">Nucleotide-binding</keyword>
<dbReference type="EC" id="6.1.1.18" evidence="8"/>
<dbReference type="Pfam" id="PF03950">
    <property type="entry name" value="tRNA-synt_1c_C"/>
    <property type="match status" value="1"/>
</dbReference>
<feature type="domain" description="Glutamyl/glutaminyl-tRNA synthetase class Ib catalytic" evidence="10">
    <location>
        <begin position="41"/>
        <end position="353"/>
    </location>
</feature>
<gene>
    <name evidence="8" type="primary">glnS</name>
    <name evidence="13" type="ORF">COA96_00215</name>
</gene>
<evidence type="ECO:0000256" key="6">
    <source>
        <dbReference type="ARBA" id="ARBA00022917"/>
    </source>
</evidence>
<evidence type="ECO:0000313" key="13">
    <source>
        <dbReference type="EMBL" id="PCJ28645.1"/>
    </source>
</evidence>
<evidence type="ECO:0000256" key="4">
    <source>
        <dbReference type="ARBA" id="ARBA00022741"/>
    </source>
</evidence>
<dbReference type="InterPro" id="IPR000924">
    <property type="entry name" value="Glu/Gln-tRNA-synth"/>
</dbReference>
<evidence type="ECO:0000256" key="5">
    <source>
        <dbReference type="ARBA" id="ARBA00022840"/>
    </source>
</evidence>
<dbReference type="PANTHER" id="PTHR43097:SF5">
    <property type="entry name" value="GLUTAMATE--TRNA LIGASE"/>
    <property type="match status" value="1"/>
</dbReference>
<dbReference type="Gene3D" id="1.10.1160.10">
    <property type="entry name" value="Glutamyl-trna Synthetase, Domain 2"/>
    <property type="match status" value="1"/>
</dbReference>
<dbReference type="FunFam" id="1.10.1160.10:FF:000001">
    <property type="entry name" value="Glutamine--tRNA ligase"/>
    <property type="match status" value="1"/>
</dbReference>
<dbReference type="SUPFAM" id="SSF52374">
    <property type="entry name" value="Nucleotidylyl transferase"/>
    <property type="match status" value="1"/>
</dbReference>
<evidence type="ECO:0000259" key="12">
    <source>
        <dbReference type="Pfam" id="PF20974"/>
    </source>
</evidence>
<comment type="caution">
    <text evidence="13">The sequence shown here is derived from an EMBL/GenBank/DDBJ whole genome shotgun (WGS) entry which is preliminary data.</text>
</comment>
<reference evidence="14" key="1">
    <citation type="submission" date="2017-08" db="EMBL/GenBank/DDBJ databases">
        <title>A dynamic microbial community with high functional redundancy inhabits the cold, oxic subseafloor aquifer.</title>
        <authorList>
            <person name="Tully B.J."/>
            <person name="Wheat C.G."/>
            <person name="Glazer B.T."/>
            <person name="Huber J.A."/>
        </authorList>
    </citation>
    <scope>NUCLEOTIDE SEQUENCE [LARGE SCALE GENOMIC DNA]</scope>
</reference>
<dbReference type="InterPro" id="IPR049437">
    <property type="entry name" value="tRNA-synt_1c_C2"/>
</dbReference>
<dbReference type="GO" id="GO:0006425">
    <property type="term" value="P:glutaminyl-tRNA aminoacylation"/>
    <property type="evidence" value="ECO:0007669"/>
    <property type="project" value="UniProtKB-UniRule"/>
</dbReference>
<proteinExistence type="inferred from homology"/>
<dbReference type="Gene3D" id="3.40.50.620">
    <property type="entry name" value="HUPs"/>
    <property type="match status" value="1"/>
</dbReference>
<dbReference type="Pfam" id="PF20974">
    <property type="entry name" value="tRNA-synt_1c_C2"/>
    <property type="match status" value="1"/>
</dbReference>
<evidence type="ECO:0000256" key="9">
    <source>
        <dbReference type="RuleBase" id="RU363037"/>
    </source>
</evidence>
<evidence type="ECO:0000313" key="14">
    <source>
        <dbReference type="Proteomes" id="UP000218327"/>
    </source>
</evidence>
<feature type="short sequence motif" description="'HIGH' region" evidence="8">
    <location>
        <begin position="47"/>
        <end position="57"/>
    </location>
</feature>
<evidence type="ECO:0000256" key="7">
    <source>
        <dbReference type="ARBA" id="ARBA00023146"/>
    </source>
</evidence>
<dbReference type="InterPro" id="IPR014729">
    <property type="entry name" value="Rossmann-like_a/b/a_fold"/>
</dbReference>
<feature type="domain" description="tRNA synthetases class I (E and Q) anti-codon binding" evidence="12">
    <location>
        <begin position="484"/>
        <end position="559"/>
    </location>
</feature>
<dbReference type="InterPro" id="IPR020056">
    <property type="entry name" value="Rbsml_bL25/Gln-tRNA_synth_N"/>
</dbReference>
<dbReference type="GO" id="GO:0004819">
    <property type="term" value="F:glutamine-tRNA ligase activity"/>
    <property type="evidence" value="ECO:0007669"/>
    <property type="project" value="UniProtKB-UniRule"/>
</dbReference>
<keyword evidence="3 8" id="KW-0436">Ligase</keyword>
<dbReference type="EMBL" id="NVVJ01000001">
    <property type="protein sequence ID" value="PCJ28645.1"/>
    <property type="molecule type" value="Genomic_DNA"/>
</dbReference>
<dbReference type="NCBIfam" id="TIGR00440">
    <property type="entry name" value="glnS"/>
    <property type="match status" value="1"/>
</dbReference>
<evidence type="ECO:0000256" key="8">
    <source>
        <dbReference type="HAMAP-Rule" id="MF_00126"/>
    </source>
</evidence>
<keyword evidence="7 8" id="KW-0030">Aminoacyl-tRNA synthetase</keyword>
<dbReference type="Proteomes" id="UP000218327">
    <property type="component" value="Unassembled WGS sequence"/>
</dbReference>
<dbReference type="InterPro" id="IPR050132">
    <property type="entry name" value="Gln/Glu-tRNA_Ligase"/>
</dbReference>
<dbReference type="FunFam" id="3.90.800.10:FF:000001">
    <property type="entry name" value="Glutamine--tRNA ligase"/>
    <property type="match status" value="1"/>
</dbReference>
<dbReference type="Gene3D" id="3.90.800.10">
    <property type="entry name" value="Glutamyl-tRNA Synthetase, Domain 3"/>
    <property type="match status" value="1"/>
</dbReference>
<dbReference type="Gene3D" id="2.40.240.10">
    <property type="entry name" value="Ribosomal Protein L25, Chain P"/>
    <property type="match status" value="2"/>
</dbReference>
<evidence type="ECO:0000259" key="10">
    <source>
        <dbReference type="Pfam" id="PF00749"/>
    </source>
</evidence>
<dbReference type="InterPro" id="IPR020059">
    <property type="entry name" value="Glu/Gln-tRNA-synth_Ib_codon-bd"/>
</dbReference>
<feature type="binding site" evidence="8">
    <location>
        <begin position="54"/>
        <end position="60"/>
    </location>
    <ligand>
        <name>ATP</name>
        <dbReference type="ChEBI" id="CHEBI:30616"/>
    </ligand>
</feature>
<dbReference type="GO" id="GO:0005524">
    <property type="term" value="F:ATP binding"/>
    <property type="evidence" value="ECO:0007669"/>
    <property type="project" value="UniProtKB-UniRule"/>
</dbReference>
<evidence type="ECO:0000256" key="3">
    <source>
        <dbReference type="ARBA" id="ARBA00022598"/>
    </source>
</evidence>